<evidence type="ECO:0000313" key="4">
    <source>
        <dbReference type="Proteomes" id="UP000320055"/>
    </source>
</evidence>
<keyword evidence="1" id="KW-0042">Antenna complex</keyword>
<dbReference type="InterPro" id="IPR011990">
    <property type="entry name" value="TPR-like_helical_dom_sf"/>
</dbReference>
<dbReference type="OrthoDB" id="292843at2"/>
<keyword evidence="2" id="KW-0605">Phycobilisome</keyword>
<dbReference type="GO" id="GO:0030089">
    <property type="term" value="C:phycobilisome"/>
    <property type="evidence" value="ECO:0007669"/>
    <property type="project" value="UniProtKB-KW"/>
</dbReference>
<dbReference type="AlphaFoldDB" id="A0A563VJI8"/>
<proteinExistence type="predicted"/>
<dbReference type="SUPFAM" id="SSF48452">
    <property type="entry name" value="TPR-like"/>
    <property type="match status" value="1"/>
</dbReference>
<evidence type="ECO:0000256" key="2">
    <source>
        <dbReference type="ARBA" id="ARBA00022738"/>
    </source>
</evidence>
<sequence length="457" mass="51284">MLDSLDAVPWEDLEHAYGSASDVPDLLRRLLDPNSKERSRVLDELYGNVFHQGTRYPATPYVVPFLIEMCASPSVSNRSDLLGFWGSLITGYFSIQERPCWGDGEKIHEYGEIYKIEEENTYGEALHQIYRESLKGKELLVNLLNDNDSSIRAGAAWVLACLPTIAESTVPKLEAQLDREISGGVRAGIAFALGELSASTQLLKILDREQFSAAKCMAVCQLARINPQESLIEPLLEFVSQPISGYQDVFGAGGKSTDDAAFSISYLPRQIQQKAIPAICQRLRQARSLDTMPLVRTLLSATFEERNEPLTELTDLQNLVLSQMLMTDELWSIGNLFWTFRAYGLSSMKEECAKLVGIEITQDDALKELRSALAYAEIGFLEKAREGILKALEIDSAVFERVPTPEEYWLFYAKAFAESDPKQAIEAFRRAVLINPEVVNRVSPTWHLADLLRKNNF</sequence>
<accession>A0A563VJI8</accession>
<evidence type="ECO:0000256" key="1">
    <source>
        <dbReference type="ARBA" id="ARBA00022549"/>
    </source>
</evidence>
<evidence type="ECO:0000313" key="3">
    <source>
        <dbReference type="EMBL" id="VEP11572.1"/>
    </source>
</evidence>
<gene>
    <name evidence="3" type="ORF">H1P_110022</name>
</gene>
<dbReference type="Gene3D" id="1.25.10.10">
    <property type="entry name" value="Leucine-rich Repeat Variant"/>
    <property type="match status" value="1"/>
</dbReference>
<dbReference type="RefSeq" id="WP_144863815.1">
    <property type="nucleotide sequence ID" value="NZ_LR213774.1"/>
</dbReference>
<dbReference type="InterPro" id="IPR016024">
    <property type="entry name" value="ARM-type_fold"/>
</dbReference>
<protein>
    <recommendedName>
        <fullName evidence="5">HEAT repeat domain-containing protein</fullName>
    </recommendedName>
</protein>
<evidence type="ECO:0008006" key="5">
    <source>
        <dbReference type="Google" id="ProtNLM"/>
    </source>
</evidence>
<organism evidence="3 4">
    <name type="scientific">Hyella patelloides LEGE 07179</name>
    <dbReference type="NCBI Taxonomy" id="945734"/>
    <lineage>
        <taxon>Bacteria</taxon>
        <taxon>Bacillati</taxon>
        <taxon>Cyanobacteriota</taxon>
        <taxon>Cyanophyceae</taxon>
        <taxon>Pleurocapsales</taxon>
        <taxon>Hyellaceae</taxon>
        <taxon>Hyella</taxon>
    </lineage>
</organism>
<dbReference type="EMBL" id="CAACVJ010000013">
    <property type="protein sequence ID" value="VEP11572.1"/>
    <property type="molecule type" value="Genomic_DNA"/>
</dbReference>
<dbReference type="SUPFAM" id="SSF48371">
    <property type="entry name" value="ARM repeat"/>
    <property type="match status" value="1"/>
</dbReference>
<keyword evidence="4" id="KW-1185">Reference proteome</keyword>
<reference evidence="3 4" key="1">
    <citation type="submission" date="2019-01" db="EMBL/GenBank/DDBJ databases">
        <authorList>
            <person name="Brito A."/>
        </authorList>
    </citation>
    <scope>NUCLEOTIDE SEQUENCE [LARGE SCALE GENOMIC DNA]</scope>
    <source>
        <strain evidence="3">1</strain>
    </source>
</reference>
<dbReference type="Proteomes" id="UP000320055">
    <property type="component" value="Unassembled WGS sequence"/>
</dbReference>
<dbReference type="InterPro" id="IPR011989">
    <property type="entry name" value="ARM-like"/>
</dbReference>
<name>A0A563VJI8_9CYAN</name>